<name>A0A8X6LIU0_TRICU</name>
<keyword evidence="2" id="KW-1185">Reference proteome</keyword>
<reference evidence="1" key="1">
    <citation type="submission" date="2020-07" db="EMBL/GenBank/DDBJ databases">
        <title>Multicomponent nature underlies the extraordinary mechanical properties of spider dragline silk.</title>
        <authorList>
            <person name="Kono N."/>
            <person name="Nakamura H."/>
            <person name="Mori M."/>
            <person name="Yoshida Y."/>
            <person name="Ohtoshi R."/>
            <person name="Malay A.D."/>
            <person name="Moran D.A.P."/>
            <person name="Tomita M."/>
            <person name="Numata K."/>
            <person name="Arakawa K."/>
        </authorList>
    </citation>
    <scope>NUCLEOTIDE SEQUENCE</scope>
</reference>
<protein>
    <submittedName>
        <fullName evidence="1">Uncharacterized protein</fullName>
    </submittedName>
</protein>
<sequence>MENDGIHLFYKVFIGDINKGLHQDHTIEELTTQTQSLAIVYTEDSSESNLNRGSAGVFFISPNREPECHKVQ</sequence>
<feature type="non-terminal residue" evidence="1">
    <location>
        <position position="72"/>
    </location>
</feature>
<evidence type="ECO:0000313" key="2">
    <source>
        <dbReference type="Proteomes" id="UP000887116"/>
    </source>
</evidence>
<gene>
    <name evidence="1" type="ORF">TNCT_375991</name>
</gene>
<proteinExistence type="predicted"/>
<dbReference type="EMBL" id="BMAO01006484">
    <property type="protein sequence ID" value="GFR08874.1"/>
    <property type="molecule type" value="Genomic_DNA"/>
</dbReference>
<organism evidence="1 2">
    <name type="scientific">Trichonephila clavata</name>
    <name type="common">Joro spider</name>
    <name type="synonym">Nephila clavata</name>
    <dbReference type="NCBI Taxonomy" id="2740835"/>
    <lineage>
        <taxon>Eukaryota</taxon>
        <taxon>Metazoa</taxon>
        <taxon>Ecdysozoa</taxon>
        <taxon>Arthropoda</taxon>
        <taxon>Chelicerata</taxon>
        <taxon>Arachnida</taxon>
        <taxon>Araneae</taxon>
        <taxon>Araneomorphae</taxon>
        <taxon>Entelegynae</taxon>
        <taxon>Araneoidea</taxon>
        <taxon>Nephilidae</taxon>
        <taxon>Trichonephila</taxon>
    </lineage>
</organism>
<comment type="caution">
    <text evidence="1">The sequence shown here is derived from an EMBL/GenBank/DDBJ whole genome shotgun (WGS) entry which is preliminary data.</text>
</comment>
<evidence type="ECO:0000313" key="1">
    <source>
        <dbReference type="EMBL" id="GFR08874.1"/>
    </source>
</evidence>
<accession>A0A8X6LIU0</accession>
<dbReference type="AlphaFoldDB" id="A0A8X6LIU0"/>
<dbReference type="Proteomes" id="UP000887116">
    <property type="component" value="Unassembled WGS sequence"/>
</dbReference>